<dbReference type="PANTHER" id="PTHR39081">
    <property type="entry name" value="MUT7-C DOMAIN-CONTAINING PROTEIN"/>
    <property type="match status" value="1"/>
</dbReference>
<dbReference type="EMBL" id="JAQFWP010000050">
    <property type="protein sequence ID" value="MDA2807262.1"/>
    <property type="molecule type" value="Genomic_DNA"/>
</dbReference>
<dbReference type="InterPro" id="IPR027798">
    <property type="entry name" value="Ub_Mut7C"/>
</dbReference>
<protein>
    <recommendedName>
        <fullName evidence="5">Twitching motility protein PilT</fullName>
    </recommendedName>
</protein>
<organism evidence="3 4">
    <name type="scientific">Nocardiopsis suaedae</name>
    <dbReference type="NCBI Taxonomy" id="3018444"/>
    <lineage>
        <taxon>Bacteria</taxon>
        <taxon>Bacillati</taxon>
        <taxon>Actinomycetota</taxon>
        <taxon>Actinomycetes</taxon>
        <taxon>Streptosporangiales</taxon>
        <taxon>Nocardiopsidaceae</taxon>
        <taxon>Nocardiopsis</taxon>
    </lineage>
</organism>
<comment type="caution">
    <text evidence="3">The sequence shown here is derived from an EMBL/GenBank/DDBJ whole genome shotgun (WGS) entry which is preliminary data.</text>
</comment>
<name>A0ABT4TRG5_9ACTN</name>
<evidence type="ECO:0000259" key="2">
    <source>
        <dbReference type="Pfam" id="PF14451"/>
    </source>
</evidence>
<keyword evidence="4" id="KW-1185">Reference proteome</keyword>
<reference evidence="3" key="1">
    <citation type="submission" date="2023-01" db="EMBL/GenBank/DDBJ databases">
        <title>Draft genome sequence of Nocardiopsis sp. LSu2-4 isolated from halophytes.</title>
        <authorList>
            <person name="Duangmal K."/>
            <person name="Chantavorakit T."/>
        </authorList>
    </citation>
    <scope>NUCLEOTIDE SEQUENCE</scope>
    <source>
        <strain evidence="3">LSu2-4</strain>
    </source>
</reference>
<evidence type="ECO:0000313" key="3">
    <source>
        <dbReference type="EMBL" id="MDA2807262.1"/>
    </source>
</evidence>
<evidence type="ECO:0008006" key="5">
    <source>
        <dbReference type="Google" id="ProtNLM"/>
    </source>
</evidence>
<dbReference type="InterPro" id="IPR002782">
    <property type="entry name" value="Mut7-C_RNAse_dom"/>
</dbReference>
<evidence type="ECO:0000313" key="4">
    <source>
        <dbReference type="Proteomes" id="UP001165685"/>
    </source>
</evidence>
<dbReference type="Pfam" id="PF14451">
    <property type="entry name" value="Ub-Mut7C"/>
    <property type="match status" value="1"/>
</dbReference>
<dbReference type="Proteomes" id="UP001165685">
    <property type="component" value="Unassembled WGS sequence"/>
</dbReference>
<proteinExistence type="predicted"/>
<sequence length="247" mass="27150">MSDDLVRVRFAEGLRFLLAARVRGEVVEFGHDPTATLGHLVRSAGVPLTEVGRMAVDGLAVNVHYRPGPGETVDVEAVEPPQRLPFSPPRFLLDVHLGALARRMRLIGIDTAYDNDAEDAALVEWANAEQRALLTRDRGLLHRRALLAGALIREDTPDDQLREVLDRFDPPTAPWTRCPSCNGPLRDVDKSEVAAELEPGTRRTYDTFARCEACGRVFWPGAHHRRLNSIVSMVGGETGHAGGRGPE</sequence>
<dbReference type="Pfam" id="PF01927">
    <property type="entry name" value="Mut7-C"/>
    <property type="match status" value="1"/>
</dbReference>
<evidence type="ECO:0000259" key="1">
    <source>
        <dbReference type="Pfam" id="PF01927"/>
    </source>
</evidence>
<accession>A0ABT4TRG5</accession>
<dbReference type="RefSeq" id="WP_270679891.1">
    <property type="nucleotide sequence ID" value="NZ_JAQFWP010000050.1"/>
</dbReference>
<feature type="domain" description="Ubiquitin Mut7-C" evidence="2">
    <location>
        <begin position="6"/>
        <end position="78"/>
    </location>
</feature>
<gene>
    <name evidence="3" type="ORF">O4U47_22340</name>
</gene>
<feature type="domain" description="Mut7-C RNAse" evidence="1">
    <location>
        <begin position="89"/>
        <end position="230"/>
    </location>
</feature>
<dbReference type="PANTHER" id="PTHR39081:SF1">
    <property type="entry name" value="MUT7-C RNASE DOMAIN-CONTAINING PROTEIN"/>
    <property type="match status" value="1"/>
</dbReference>